<dbReference type="RefSeq" id="WP_258731810.1">
    <property type="nucleotide sequence ID" value="NZ_JANTHZ010000002.1"/>
</dbReference>
<dbReference type="GO" id="GO:0005829">
    <property type="term" value="C:cytosol"/>
    <property type="evidence" value="ECO:0007669"/>
    <property type="project" value="TreeGrafter"/>
</dbReference>
<gene>
    <name evidence="3" type="ORF">NVS89_06650</name>
</gene>
<reference evidence="3" key="1">
    <citation type="submission" date="2022-08" db="EMBL/GenBank/DDBJ databases">
        <authorList>
            <person name="Li F."/>
        </authorList>
    </citation>
    <scope>NUCLEOTIDE SEQUENCE</scope>
    <source>
        <strain evidence="3">MQZ15Z-1</strain>
    </source>
</reference>
<accession>A0A9X2P9P0</accession>
<dbReference type="PANTHER" id="PTHR11365">
    <property type="entry name" value="5-OXOPROLINASE RELATED"/>
    <property type="match status" value="1"/>
</dbReference>
<evidence type="ECO:0000259" key="1">
    <source>
        <dbReference type="Pfam" id="PF01968"/>
    </source>
</evidence>
<comment type="caution">
    <text evidence="3">The sequence shown here is derived from an EMBL/GenBank/DDBJ whole genome shotgun (WGS) entry which is preliminary data.</text>
</comment>
<protein>
    <submittedName>
        <fullName evidence="3">Hydantoinase/oxoprolinase family protein</fullName>
    </submittedName>
</protein>
<dbReference type="InterPro" id="IPR008040">
    <property type="entry name" value="Hydant_A_N"/>
</dbReference>
<dbReference type="Pfam" id="PF05378">
    <property type="entry name" value="Hydant_A_N"/>
    <property type="match status" value="1"/>
</dbReference>
<evidence type="ECO:0000313" key="3">
    <source>
        <dbReference type="EMBL" id="MCS0494772.1"/>
    </source>
</evidence>
<dbReference type="EMBL" id="JANTHZ010000002">
    <property type="protein sequence ID" value="MCS0494772.1"/>
    <property type="molecule type" value="Genomic_DNA"/>
</dbReference>
<dbReference type="Gene3D" id="3.30.420.40">
    <property type="match status" value="1"/>
</dbReference>
<organism evidence="3 4">
    <name type="scientific">Ancylobacter mangrovi</name>
    <dbReference type="NCBI Taxonomy" id="2972472"/>
    <lineage>
        <taxon>Bacteria</taxon>
        <taxon>Pseudomonadati</taxon>
        <taxon>Pseudomonadota</taxon>
        <taxon>Alphaproteobacteria</taxon>
        <taxon>Hyphomicrobiales</taxon>
        <taxon>Xanthobacteraceae</taxon>
        <taxon>Ancylobacter</taxon>
    </lineage>
</organism>
<dbReference type="InterPro" id="IPR002821">
    <property type="entry name" value="Hydantoinase_A"/>
</dbReference>
<keyword evidence="4" id="KW-1185">Reference proteome</keyword>
<dbReference type="SUPFAM" id="SSF53067">
    <property type="entry name" value="Actin-like ATPase domain"/>
    <property type="match status" value="1"/>
</dbReference>
<proteinExistence type="predicted"/>
<dbReference type="InterPro" id="IPR045079">
    <property type="entry name" value="Oxoprolinase-like"/>
</dbReference>
<name>A0A9X2P9P0_9HYPH</name>
<dbReference type="PANTHER" id="PTHR11365:SF23">
    <property type="entry name" value="HYPOTHETICAL 5-OXOPROLINASE (EUROFUNG)-RELATED"/>
    <property type="match status" value="1"/>
</dbReference>
<feature type="domain" description="Hydantoinase A/oxoprolinase" evidence="1">
    <location>
        <begin position="206"/>
        <end position="489"/>
    </location>
</feature>
<dbReference type="GO" id="GO:0006749">
    <property type="term" value="P:glutathione metabolic process"/>
    <property type="evidence" value="ECO:0007669"/>
    <property type="project" value="TreeGrafter"/>
</dbReference>
<feature type="domain" description="Hydantoinase/oxoprolinase N-terminal" evidence="2">
    <location>
        <begin position="11"/>
        <end position="184"/>
    </location>
</feature>
<dbReference type="Pfam" id="PF01968">
    <property type="entry name" value="Hydantoinase_A"/>
    <property type="match status" value="1"/>
</dbReference>
<evidence type="ECO:0000313" key="4">
    <source>
        <dbReference type="Proteomes" id="UP001151088"/>
    </source>
</evidence>
<dbReference type="GO" id="GO:0017168">
    <property type="term" value="F:5-oxoprolinase (ATP-hydrolyzing) activity"/>
    <property type="evidence" value="ECO:0007669"/>
    <property type="project" value="TreeGrafter"/>
</dbReference>
<dbReference type="AlphaFoldDB" id="A0A9X2P9P0"/>
<dbReference type="Proteomes" id="UP001151088">
    <property type="component" value="Unassembled WGS sequence"/>
</dbReference>
<sequence length="697" mass="73743">MSTNANGLLAAVDVGGTFIDVVLADPARRIMRIDKVLHRPGQQGRDIIDALTSLAATMERPLADLAAVVVGTTVVTNALLENRLGRTALVTTEGFRDVLEIARMTRASSYDLHKRRAPVVVPRERRVEVPERLDHDGNVLRPLDEAALARVVEALREEKPDAVAVCLLYSFVSPEHEKRVAESLAPLGVPLSLSSEVLPVFREYERATATALNAATMPIMAAFLEGLESLGADVGGRCFIMGSAGGSMTRSEARRFPIKCAMSGPAGGVVAARQLAELHELDLVLTLDVGGTSSDVAFLREGRIAITDERRIGGYPVAVASAEIETIGAGGGSIAHLDKAGLLKVGPQSAGASPGPVCYGRGGTEPTVTDAHLALNRLSPSGMLGGSFALDREAAIRAIEEKVAAPLGVSWQRAAHGILQVTTANMVRAVRTMSVERGQDPRRATLVAFGGAGPLHAIDVARALDIPQVLVPFYTGVFSAHGILSVDISYDTQRTWLHDLAAVAQEDLAAITGEMRSGLLARAEADGLDPARLHEDWSLDLRYRGQSYALTVALPGLDLAGLAAARRAFLAEHRARYGHASDTLAVELLNLRLRVSEPSAVNMGVEPGPAVSGGPLGARRVHFAEDDIAECPVYQRADLAEGWIGCGPLIVEQFDSVTVLGRGDTVEVLPGSRALLVTIRSQQGPEAALPEGESHEA</sequence>
<evidence type="ECO:0000259" key="2">
    <source>
        <dbReference type="Pfam" id="PF05378"/>
    </source>
</evidence>
<dbReference type="InterPro" id="IPR043129">
    <property type="entry name" value="ATPase_NBD"/>
</dbReference>